<dbReference type="KEGG" id="mrob:HH214_04510"/>
<name>A0A7L5DWR4_9SPHI</name>
<evidence type="ECO:0000313" key="2">
    <source>
        <dbReference type="EMBL" id="QJD95191.1"/>
    </source>
</evidence>
<dbReference type="Proteomes" id="UP000503278">
    <property type="component" value="Chromosome"/>
</dbReference>
<gene>
    <name evidence="2" type="ORF">HH214_04510</name>
</gene>
<protein>
    <submittedName>
        <fullName evidence="2">Antibiotic biosynthesis monooxygenase</fullName>
    </submittedName>
</protein>
<dbReference type="EMBL" id="CP051682">
    <property type="protein sequence ID" value="QJD95191.1"/>
    <property type="molecule type" value="Genomic_DNA"/>
</dbReference>
<proteinExistence type="predicted"/>
<reference evidence="2 3" key="1">
    <citation type="submission" date="2020-04" db="EMBL/GenBank/DDBJ databases">
        <title>Genome sequencing of novel species.</title>
        <authorList>
            <person name="Heo J."/>
            <person name="Kim S.-J."/>
            <person name="Kim J.-S."/>
            <person name="Hong S.-B."/>
            <person name="Kwon S.-W."/>
        </authorList>
    </citation>
    <scope>NUCLEOTIDE SEQUENCE [LARGE SCALE GENOMIC DNA]</scope>
    <source>
        <strain evidence="2 3">F39-2</strain>
    </source>
</reference>
<dbReference type="InterPro" id="IPR007138">
    <property type="entry name" value="ABM_dom"/>
</dbReference>
<feature type="domain" description="ABM" evidence="1">
    <location>
        <begin position="2"/>
        <end position="92"/>
    </location>
</feature>
<dbReference type="SUPFAM" id="SSF54909">
    <property type="entry name" value="Dimeric alpha+beta barrel"/>
    <property type="match status" value="1"/>
</dbReference>
<keyword evidence="2" id="KW-0560">Oxidoreductase</keyword>
<organism evidence="2 3">
    <name type="scientific">Mucilaginibacter robiniae</name>
    <dbReference type="NCBI Taxonomy" id="2728022"/>
    <lineage>
        <taxon>Bacteria</taxon>
        <taxon>Pseudomonadati</taxon>
        <taxon>Bacteroidota</taxon>
        <taxon>Sphingobacteriia</taxon>
        <taxon>Sphingobacteriales</taxon>
        <taxon>Sphingobacteriaceae</taxon>
        <taxon>Mucilaginibacter</taxon>
    </lineage>
</organism>
<keyword evidence="2" id="KW-0503">Monooxygenase</keyword>
<dbReference type="InterPro" id="IPR050744">
    <property type="entry name" value="AI-2_Isomerase_LsrG"/>
</dbReference>
<dbReference type="InterPro" id="IPR011008">
    <property type="entry name" value="Dimeric_a/b-barrel"/>
</dbReference>
<accession>A0A7L5DWR4</accession>
<dbReference type="Pfam" id="PF03992">
    <property type="entry name" value="ABM"/>
    <property type="match status" value="1"/>
</dbReference>
<dbReference type="PROSITE" id="PS51725">
    <property type="entry name" value="ABM"/>
    <property type="match status" value="1"/>
</dbReference>
<dbReference type="Gene3D" id="3.30.70.100">
    <property type="match status" value="1"/>
</dbReference>
<evidence type="ECO:0000259" key="1">
    <source>
        <dbReference type="PROSITE" id="PS51725"/>
    </source>
</evidence>
<dbReference type="RefSeq" id="WP_169606208.1">
    <property type="nucleotide sequence ID" value="NZ_CP051682.1"/>
</dbReference>
<dbReference type="GO" id="GO:0004497">
    <property type="term" value="F:monooxygenase activity"/>
    <property type="evidence" value="ECO:0007669"/>
    <property type="project" value="UniProtKB-KW"/>
</dbReference>
<keyword evidence="3" id="KW-1185">Reference proteome</keyword>
<dbReference type="AlphaFoldDB" id="A0A7L5DWR4"/>
<evidence type="ECO:0000313" key="3">
    <source>
        <dbReference type="Proteomes" id="UP000503278"/>
    </source>
</evidence>
<sequence>MSIKLVGILHCNLDAEETFEQELKKLVETSLLEEGCLKYELYQYNNERCRYLIIEEWKDEESWQKHQEAVHYRYFVRISPVLLSKPAKIKKLTRLV</sequence>
<dbReference type="PANTHER" id="PTHR33336:SF15">
    <property type="entry name" value="ABM DOMAIN-CONTAINING PROTEIN"/>
    <property type="match status" value="1"/>
</dbReference>
<dbReference type="PANTHER" id="PTHR33336">
    <property type="entry name" value="QUINOL MONOOXYGENASE YGIN-RELATED"/>
    <property type="match status" value="1"/>
</dbReference>